<sequence length="79" mass="8972">MNENNMPLSLMMENAKGAMTNAFNQIVEQSNLPAYLLEGIVADLLSEIRKQKNLELVSDMNMMKQTEHSEQEEKKEGAE</sequence>
<organism evidence="1">
    <name type="scientific">Siphoviridae sp. ctsoB6</name>
    <dbReference type="NCBI Taxonomy" id="2826487"/>
    <lineage>
        <taxon>Viruses</taxon>
        <taxon>Duplodnaviria</taxon>
        <taxon>Heunggongvirae</taxon>
        <taxon>Uroviricota</taxon>
        <taxon>Caudoviricetes</taxon>
    </lineage>
</organism>
<accession>A0A8S5QP27</accession>
<dbReference type="EMBL" id="BK015700">
    <property type="protein sequence ID" value="DAE20762.1"/>
    <property type="molecule type" value="Genomic_DNA"/>
</dbReference>
<evidence type="ECO:0000313" key="1">
    <source>
        <dbReference type="EMBL" id="DAE20762.1"/>
    </source>
</evidence>
<protein>
    <submittedName>
        <fullName evidence="1">Uncharacterized protein</fullName>
    </submittedName>
</protein>
<proteinExistence type="predicted"/>
<name>A0A8S5QP27_9CAUD</name>
<reference evidence="1" key="1">
    <citation type="journal article" date="2021" name="Proc. Natl. Acad. Sci. U.S.A.">
        <title>A Catalog of Tens of Thousands of Viruses from Human Metagenomes Reveals Hidden Associations with Chronic Diseases.</title>
        <authorList>
            <person name="Tisza M.J."/>
            <person name="Buck C.B."/>
        </authorList>
    </citation>
    <scope>NUCLEOTIDE SEQUENCE</scope>
    <source>
        <strain evidence="1">CtsoB6</strain>
    </source>
</reference>